<evidence type="ECO:0000256" key="4">
    <source>
        <dbReference type="ARBA" id="ARBA00022723"/>
    </source>
</evidence>
<evidence type="ECO:0000256" key="11">
    <source>
        <dbReference type="RuleBase" id="RU003826"/>
    </source>
</evidence>
<dbReference type="PANTHER" id="PTHR20857">
    <property type="entry name" value="THIAMINE-PHOSPHATE PYROPHOSPHORYLASE"/>
    <property type="match status" value="1"/>
</dbReference>
<keyword evidence="3 10" id="KW-0808">Transferase</keyword>
<feature type="binding site" evidence="10">
    <location>
        <position position="173"/>
    </location>
    <ligand>
        <name>2-[(2R,5Z)-2-carboxy-4-methylthiazol-5(2H)-ylidene]ethyl phosphate</name>
        <dbReference type="ChEBI" id="CHEBI:62899"/>
    </ligand>
</feature>
<feature type="binding site" evidence="10">
    <location>
        <begin position="38"/>
        <end position="42"/>
    </location>
    <ligand>
        <name>4-amino-2-methyl-5-(diphosphooxymethyl)pyrimidine</name>
        <dbReference type="ChEBI" id="CHEBI:57841"/>
    </ligand>
</feature>
<dbReference type="EMBL" id="JAAMOZ010000001">
    <property type="protein sequence ID" value="NIH56689.1"/>
    <property type="molecule type" value="Genomic_DNA"/>
</dbReference>
<evidence type="ECO:0000256" key="1">
    <source>
        <dbReference type="ARBA" id="ARBA00003814"/>
    </source>
</evidence>
<evidence type="ECO:0000256" key="9">
    <source>
        <dbReference type="ARBA" id="ARBA00047883"/>
    </source>
</evidence>
<dbReference type="PANTHER" id="PTHR20857:SF15">
    <property type="entry name" value="THIAMINE-PHOSPHATE SYNTHASE"/>
    <property type="match status" value="1"/>
</dbReference>
<comment type="similarity">
    <text evidence="10 11">Belongs to the thiamine-phosphate synthase family.</text>
</comment>
<keyword evidence="15" id="KW-1185">Reference proteome</keyword>
<feature type="binding site" evidence="10">
    <location>
        <position position="69"/>
    </location>
    <ligand>
        <name>4-amino-2-methyl-5-(diphosphooxymethyl)pyrimidine</name>
        <dbReference type="ChEBI" id="CHEBI:57841"/>
    </ligand>
</feature>
<feature type="domain" description="Thiamine phosphate synthase/TenI" evidence="13">
    <location>
        <begin position="9"/>
        <end position="196"/>
    </location>
</feature>
<evidence type="ECO:0000259" key="13">
    <source>
        <dbReference type="Pfam" id="PF02581"/>
    </source>
</evidence>
<dbReference type="NCBIfam" id="TIGR00693">
    <property type="entry name" value="thiE"/>
    <property type="match status" value="1"/>
</dbReference>
<comment type="catalytic activity">
    <reaction evidence="7 10 11">
        <text>4-methyl-5-(2-phosphooxyethyl)-thiazole + 4-amino-2-methyl-5-(diphosphooxymethyl)pyrimidine + H(+) = thiamine phosphate + diphosphate</text>
        <dbReference type="Rhea" id="RHEA:22328"/>
        <dbReference type="ChEBI" id="CHEBI:15378"/>
        <dbReference type="ChEBI" id="CHEBI:33019"/>
        <dbReference type="ChEBI" id="CHEBI:37575"/>
        <dbReference type="ChEBI" id="CHEBI:57841"/>
        <dbReference type="ChEBI" id="CHEBI:58296"/>
        <dbReference type="EC" id="2.5.1.3"/>
    </reaction>
</comment>
<keyword evidence="5 10" id="KW-0460">Magnesium</keyword>
<comment type="catalytic activity">
    <reaction evidence="9 10 11">
        <text>2-[(2R,5Z)-2-carboxy-4-methylthiazol-5(2H)-ylidene]ethyl phosphate + 4-amino-2-methyl-5-(diphosphooxymethyl)pyrimidine + 2 H(+) = thiamine phosphate + CO2 + diphosphate</text>
        <dbReference type="Rhea" id="RHEA:47844"/>
        <dbReference type="ChEBI" id="CHEBI:15378"/>
        <dbReference type="ChEBI" id="CHEBI:16526"/>
        <dbReference type="ChEBI" id="CHEBI:33019"/>
        <dbReference type="ChEBI" id="CHEBI:37575"/>
        <dbReference type="ChEBI" id="CHEBI:57841"/>
        <dbReference type="ChEBI" id="CHEBI:62899"/>
        <dbReference type="EC" id="2.5.1.3"/>
    </reaction>
</comment>
<evidence type="ECO:0000256" key="6">
    <source>
        <dbReference type="ARBA" id="ARBA00022977"/>
    </source>
</evidence>
<proteinExistence type="inferred from homology"/>
<protein>
    <recommendedName>
        <fullName evidence="10">Thiamine-phosphate synthase</fullName>
        <shortName evidence="10">TP synthase</shortName>
        <shortName evidence="10">TPS</shortName>
        <ecNumber evidence="10">2.5.1.3</ecNumber>
    </recommendedName>
    <alternativeName>
        <fullName evidence="10">Thiamine-phosphate pyrophosphorylase</fullName>
        <shortName evidence="10">TMP pyrophosphorylase</shortName>
        <shortName evidence="10">TMP-PPase</shortName>
    </alternativeName>
</protein>
<evidence type="ECO:0000256" key="12">
    <source>
        <dbReference type="RuleBase" id="RU004253"/>
    </source>
</evidence>
<dbReference type="InterPro" id="IPR013785">
    <property type="entry name" value="Aldolase_TIM"/>
</dbReference>
<reference evidence="14 15" key="1">
    <citation type="submission" date="2020-02" db="EMBL/GenBank/DDBJ databases">
        <title>Sequencing the genomes of 1000 actinobacteria strains.</title>
        <authorList>
            <person name="Klenk H.-P."/>
        </authorList>
    </citation>
    <scope>NUCLEOTIDE SEQUENCE [LARGE SCALE GENOMIC DNA]</scope>
    <source>
        <strain evidence="14 15">DSM 19609</strain>
    </source>
</reference>
<dbReference type="InterPro" id="IPR022998">
    <property type="entry name" value="ThiamineP_synth_TenI"/>
</dbReference>
<evidence type="ECO:0000256" key="3">
    <source>
        <dbReference type="ARBA" id="ARBA00022679"/>
    </source>
</evidence>
<organism evidence="14 15">
    <name type="scientific">Brooklawnia cerclae</name>
    <dbReference type="NCBI Taxonomy" id="349934"/>
    <lineage>
        <taxon>Bacteria</taxon>
        <taxon>Bacillati</taxon>
        <taxon>Actinomycetota</taxon>
        <taxon>Actinomycetes</taxon>
        <taxon>Propionibacteriales</taxon>
        <taxon>Propionibacteriaceae</taxon>
        <taxon>Brooklawnia</taxon>
    </lineage>
</organism>
<dbReference type="Pfam" id="PF02581">
    <property type="entry name" value="TMP-TENI"/>
    <property type="match status" value="1"/>
</dbReference>
<evidence type="ECO:0000256" key="7">
    <source>
        <dbReference type="ARBA" id="ARBA00047334"/>
    </source>
</evidence>
<sequence>MTGRFDLGLHLVTDEELPFPRLVDVVADALTGGVTVVQLRAKHASARQLIAQACALSQITRGRAALIVNDRVDVALAAIDAGARVDGVHVGQDDISPTTARRVLGPTALIGWTANTASHLAEARTMPTGTVDYLGVGVIHATDSKPDHPPVLGVDGFAAFAAASPLPCVAIGGIVPADVPVLRAVGAAGVAVVSAICHADDPTRAARDLRDGIQVAAQAVPR</sequence>
<feature type="binding site" evidence="10">
    <location>
        <begin position="193"/>
        <end position="194"/>
    </location>
    <ligand>
        <name>2-[(2R,5Z)-2-carboxy-4-methylthiazol-5(2H)-ylidene]ethyl phosphate</name>
        <dbReference type="ChEBI" id="CHEBI:62899"/>
    </ligand>
</feature>
<comment type="caution">
    <text evidence="14">The sequence shown here is derived from an EMBL/GenBank/DDBJ whole genome shotgun (WGS) entry which is preliminary data.</text>
</comment>
<evidence type="ECO:0000313" key="14">
    <source>
        <dbReference type="EMBL" id="NIH56689.1"/>
    </source>
</evidence>
<dbReference type="EC" id="2.5.1.3" evidence="10"/>
<dbReference type="SUPFAM" id="SSF51391">
    <property type="entry name" value="Thiamin phosphate synthase"/>
    <property type="match status" value="1"/>
</dbReference>
<accession>A0ABX0SE78</accession>
<dbReference type="CDD" id="cd00564">
    <property type="entry name" value="TMP_TenI"/>
    <property type="match status" value="1"/>
</dbReference>
<comment type="catalytic activity">
    <reaction evidence="8 10 11">
        <text>2-(2-carboxy-4-methylthiazol-5-yl)ethyl phosphate + 4-amino-2-methyl-5-(diphosphooxymethyl)pyrimidine + 2 H(+) = thiamine phosphate + CO2 + diphosphate</text>
        <dbReference type="Rhea" id="RHEA:47848"/>
        <dbReference type="ChEBI" id="CHEBI:15378"/>
        <dbReference type="ChEBI" id="CHEBI:16526"/>
        <dbReference type="ChEBI" id="CHEBI:33019"/>
        <dbReference type="ChEBI" id="CHEBI:37575"/>
        <dbReference type="ChEBI" id="CHEBI:57841"/>
        <dbReference type="ChEBI" id="CHEBI:62890"/>
        <dbReference type="EC" id="2.5.1.3"/>
    </reaction>
</comment>
<dbReference type="InterPro" id="IPR034291">
    <property type="entry name" value="TMP_synthase"/>
</dbReference>
<evidence type="ECO:0000256" key="10">
    <source>
        <dbReference type="HAMAP-Rule" id="MF_00097"/>
    </source>
</evidence>
<dbReference type="Proteomes" id="UP000749311">
    <property type="component" value="Unassembled WGS sequence"/>
</dbReference>
<gene>
    <name evidence="10" type="primary">thiE</name>
    <name evidence="14" type="ORF">FB473_001334</name>
</gene>
<feature type="binding site" evidence="10">
    <location>
        <position position="94"/>
    </location>
    <ligand>
        <name>Mg(2+)</name>
        <dbReference type="ChEBI" id="CHEBI:18420"/>
    </ligand>
</feature>
<keyword evidence="6 10" id="KW-0784">Thiamine biosynthesis</keyword>
<dbReference type="InterPro" id="IPR036206">
    <property type="entry name" value="ThiamineP_synth_sf"/>
</dbReference>
<dbReference type="Gene3D" id="3.20.20.70">
    <property type="entry name" value="Aldolase class I"/>
    <property type="match status" value="1"/>
</dbReference>
<name>A0ABX0SE78_9ACTN</name>
<comment type="cofactor">
    <cofactor evidence="10">
        <name>Mg(2+)</name>
        <dbReference type="ChEBI" id="CHEBI:18420"/>
    </cofactor>
    <text evidence="10">Binds 1 Mg(2+) ion per subunit.</text>
</comment>
<feature type="binding site" evidence="10">
    <location>
        <position position="145"/>
    </location>
    <ligand>
        <name>4-amino-2-methyl-5-(diphosphooxymethyl)pyrimidine</name>
        <dbReference type="ChEBI" id="CHEBI:57841"/>
    </ligand>
</feature>
<dbReference type="HAMAP" id="MF_00097">
    <property type="entry name" value="TMP_synthase"/>
    <property type="match status" value="1"/>
</dbReference>
<dbReference type="RefSeq" id="WP_167165822.1">
    <property type="nucleotide sequence ID" value="NZ_BAAAOO010000015.1"/>
</dbReference>
<evidence type="ECO:0000313" key="15">
    <source>
        <dbReference type="Proteomes" id="UP000749311"/>
    </source>
</evidence>
<feature type="binding site" evidence="10">
    <location>
        <position position="113"/>
    </location>
    <ligand>
        <name>4-amino-2-methyl-5-(diphosphooxymethyl)pyrimidine</name>
        <dbReference type="ChEBI" id="CHEBI:57841"/>
    </ligand>
</feature>
<feature type="binding site" evidence="10">
    <location>
        <begin position="142"/>
        <end position="144"/>
    </location>
    <ligand>
        <name>2-[(2R,5Z)-2-carboxy-4-methylthiazol-5(2H)-ylidene]ethyl phosphate</name>
        <dbReference type="ChEBI" id="CHEBI:62899"/>
    </ligand>
</feature>
<comment type="pathway">
    <text evidence="2 10 12">Cofactor biosynthesis; thiamine diphosphate biosynthesis; thiamine phosphate from 4-amino-2-methyl-5-diphosphomethylpyrimidine and 4-methyl-5-(2-phosphoethyl)-thiazole: step 1/1.</text>
</comment>
<evidence type="ECO:0000256" key="2">
    <source>
        <dbReference type="ARBA" id="ARBA00005165"/>
    </source>
</evidence>
<comment type="function">
    <text evidence="1 10">Condenses 4-methyl-5-(beta-hydroxyethyl)thiazole monophosphate (THZ-P) and 2-methyl-4-amino-5-hydroxymethyl pyrimidine pyrophosphate (HMP-PP) to form thiamine monophosphate (TMP).</text>
</comment>
<keyword evidence="4 10" id="KW-0479">Metal-binding</keyword>
<evidence type="ECO:0000256" key="5">
    <source>
        <dbReference type="ARBA" id="ARBA00022842"/>
    </source>
</evidence>
<evidence type="ECO:0000256" key="8">
    <source>
        <dbReference type="ARBA" id="ARBA00047851"/>
    </source>
</evidence>
<feature type="binding site" evidence="10">
    <location>
        <position position="70"/>
    </location>
    <ligand>
        <name>Mg(2+)</name>
        <dbReference type="ChEBI" id="CHEBI:18420"/>
    </ligand>
</feature>